<evidence type="ECO:0000256" key="2">
    <source>
        <dbReference type="ARBA" id="ARBA00022676"/>
    </source>
</evidence>
<keyword evidence="1 6" id="KW-1277">Toxin-antitoxin system</keyword>
<gene>
    <name evidence="8" type="ORF">NN4_45630</name>
</gene>
<keyword evidence="9" id="KW-1185">Reference proteome</keyword>
<evidence type="ECO:0000256" key="3">
    <source>
        <dbReference type="ARBA" id="ARBA00022679"/>
    </source>
</evidence>
<accession>A0A511MHA3</accession>
<evidence type="ECO:0000256" key="6">
    <source>
        <dbReference type="PROSITE-ProRule" id="PRU01362"/>
    </source>
</evidence>
<dbReference type="Pfam" id="PF14487">
    <property type="entry name" value="DarT"/>
    <property type="match status" value="1"/>
</dbReference>
<evidence type="ECO:0000256" key="1">
    <source>
        <dbReference type="ARBA" id="ARBA00022649"/>
    </source>
</evidence>
<evidence type="ECO:0000256" key="5">
    <source>
        <dbReference type="ARBA" id="ARBA00023125"/>
    </source>
</evidence>
<name>A0A511MHA3_9NOCA</name>
<keyword evidence="2" id="KW-0328">Glycosyltransferase</keyword>
<dbReference type="Proteomes" id="UP000321424">
    <property type="component" value="Unassembled WGS sequence"/>
</dbReference>
<dbReference type="AlphaFoldDB" id="A0A511MHA3"/>
<dbReference type="GO" id="GO:0003677">
    <property type="term" value="F:DNA binding"/>
    <property type="evidence" value="ECO:0007669"/>
    <property type="project" value="UniProtKB-UniRule"/>
</dbReference>
<evidence type="ECO:0000313" key="9">
    <source>
        <dbReference type="Proteomes" id="UP000321424"/>
    </source>
</evidence>
<sequence>MHFTTNCGLVGILATDALACRDKLNENNYLEKVLLLNCPSRKDLDWTGYVNMSISVVNSRMFGYSLGWHDTERVWWAVLSFTPDILADDGVWFTTTNNTYTDTVRRGQGLAGLKDLYSEAIPWGYRGSVSRRGPGHPADRPTNDQAEVLYPGAVSLAKLQAIYVRREEHLDEIEGLIAALPAARRVPVSYRPEVFQ</sequence>
<feature type="domain" description="DarT" evidence="7">
    <location>
        <begin position="1"/>
        <end position="196"/>
    </location>
</feature>
<dbReference type="GO" id="GO:0016757">
    <property type="term" value="F:glycosyltransferase activity"/>
    <property type="evidence" value="ECO:0007669"/>
    <property type="project" value="UniProtKB-KW"/>
</dbReference>
<comment type="caution">
    <text evidence="8">The sequence shown here is derived from an EMBL/GenBank/DDBJ whole genome shotgun (WGS) entry which is preliminary data.</text>
</comment>
<dbReference type="GO" id="GO:0016779">
    <property type="term" value="F:nucleotidyltransferase activity"/>
    <property type="evidence" value="ECO:0007669"/>
    <property type="project" value="UniProtKB-KW"/>
</dbReference>
<organism evidence="8 9">
    <name type="scientific">Nocardia ninae NBRC 108245</name>
    <dbReference type="NCBI Taxonomy" id="1210091"/>
    <lineage>
        <taxon>Bacteria</taxon>
        <taxon>Bacillati</taxon>
        <taxon>Actinomycetota</taxon>
        <taxon>Actinomycetes</taxon>
        <taxon>Mycobacteriales</taxon>
        <taxon>Nocardiaceae</taxon>
        <taxon>Nocardia</taxon>
    </lineage>
</organism>
<reference evidence="8 9" key="1">
    <citation type="submission" date="2019-07" db="EMBL/GenBank/DDBJ databases">
        <title>Whole genome shotgun sequence of Nocardia ninae NBRC 108245.</title>
        <authorList>
            <person name="Hosoyama A."/>
            <person name="Uohara A."/>
            <person name="Ohji S."/>
            <person name="Ichikawa N."/>
        </authorList>
    </citation>
    <scope>NUCLEOTIDE SEQUENCE [LARGE SCALE GENOMIC DNA]</scope>
    <source>
        <strain evidence="8 9">NBRC 108245</strain>
    </source>
</reference>
<comment type="similarity">
    <text evidence="6">Belongs to the DarT ADP-ribosyltransferase family.</text>
</comment>
<dbReference type="InterPro" id="IPR029494">
    <property type="entry name" value="DarT"/>
</dbReference>
<dbReference type="EMBL" id="BJXA01000031">
    <property type="protein sequence ID" value="GEM40044.1"/>
    <property type="molecule type" value="Genomic_DNA"/>
</dbReference>
<proteinExistence type="inferred from homology"/>
<evidence type="ECO:0000313" key="8">
    <source>
        <dbReference type="EMBL" id="GEM40044.1"/>
    </source>
</evidence>
<keyword evidence="5 6" id="KW-0238">DNA-binding</keyword>
<protein>
    <recommendedName>
        <fullName evidence="7">DarT domain-containing protein</fullName>
    </recommendedName>
</protein>
<dbReference type="PROSITE" id="PS52018">
    <property type="entry name" value="DART"/>
    <property type="match status" value="1"/>
</dbReference>
<keyword evidence="4" id="KW-0548">Nucleotidyltransferase</keyword>
<comment type="caution">
    <text evidence="6">Lacks conserved residue(s) required for the propagation of feature annotation.</text>
</comment>
<evidence type="ECO:0000256" key="4">
    <source>
        <dbReference type="ARBA" id="ARBA00022695"/>
    </source>
</evidence>
<evidence type="ECO:0000259" key="7">
    <source>
        <dbReference type="PROSITE" id="PS52018"/>
    </source>
</evidence>
<keyword evidence="3" id="KW-0808">Transferase</keyword>